<reference evidence="1 2" key="1">
    <citation type="submission" date="2015-11" db="EMBL/GenBank/DDBJ databases">
        <title>Genomic analysis of 38 Legionella species identifies large and diverse effector repertoires.</title>
        <authorList>
            <person name="Burstein D."/>
            <person name="Amaro F."/>
            <person name="Zusman T."/>
            <person name="Lifshitz Z."/>
            <person name="Cohen O."/>
            <person name="Gilbert J.A."/>
            <person name="Pupko T."/>
            <person name="Shuman H.A."/>
            <person name="Segal G."/>
        </authorList>
    </citation>
    <scope>NUCLEOTIDE SEQUENCE [LARGE SCALE GENOMIC DNA]</scope>
    <source>
        <strain evidence="1 2">SC-63-C7</strain>
    </source>
</reference>
<proteinExistence type="predicted"/>
<dbReference type="STRING" id="45074.Lsan_2718"/>
<dbReference type="Proteomes" id="UP000054703">
    <property type="component" value="Unassembled WGS sequence"/>
</dbReference>
<keyword evidence="2" id="KW-1185">Reference proteome</keyword>
<evidence type="ECO:0000313" key="2">
    <source>
        <dbReference type="Proteomes" id="UP000054703"/>
    </source>
</evidence>
<name>A0A0W0YJ42_9GAMM</name>
<comment type="caution">
    <text evidence="1">The sequence shown here is derived from an EMBL/GenBank/DDBJ whole genome shotgun (WGS) entry which is preliminary data.</text>
</comment>
<gene>
    <name evidence="1" type="ORF">Lsan_2718</name>
</gene>
<accession>A0A0W0YJ42</accession>
<dbReference type="AlphaFoldDB" id="A0A0W0YJ42"/>
<dbReference type="RefSeq" id="WP_058514767.1">
    <property type="nucleotide sequence ID" value="NZ_CAAAIH010000019.1"/>
</dbReference>
<protein>
    <submittedName>
        <fullName evidence="1">Uncharacterized protein</fullName>
    </submittedName>
</protein>
<organism evidence="1 2">
    <name type="scientific">Legionella santicrucis</name>
    <dbReference type="NCBI Taxonomy" id="45074"/>
    <lineage>
        <taxon>Bacteria</taxon>
        <taxon>Pseudomonadati</taxon>
        <taxon>Pseudomonadota</taxon>
        <taxon>Gammaproteobacteria</taxon>
        <taxon>Legionellales</taxon>
        <taxon>Legionellaceae</taxon>
        <taxon>Legionella</taxon>
    </lineage>
</organism>
<dbReference type="EMBL" id="LNYU01000081">
    <property type="protein sequence ID" value="KTD56558.1"/>
    <property type="molecule type" value="Genomic_DNA"/>
</dbReference>
<evidence type="ECO:0000313" key="1">
    <source>
        <dbReference type="EMBL" id="KTD56558.1"/>
    </source>
</evidence>
<dbReference type="PATRIC" id="fig|45074.5.peg.2926"/>
<sequence length="97" mass="11298">MFNYRPRHLYALTTLLSSQTLTLLIANDLRTRLVAAMTDNNKDYRQNLSSIDEQIKLIRTQAIAEQKTRNGQLKKIQTAQTWDKQAYLLQKKKGSMK</sequence>